<name>A0A4Y9XVY7_9APHY</name>
<dbReference type="AlphaFoldDB" id="A0A4Y9XVY7"/>
<feature type="non-terminal residue" evidence="1">
    <location>
        <position position="108"/>
    </location>
</feature>
<comment type="caution">
    <text evidence="1">The sequence shown here is derived from an EMBL/GenBank/DDBJ whole genome shotgun (WGS) entry which is preliminary data.</text>
</comment>
<proteinExistence type="predicted"/>
<accession>A0A4Y9XVY7</accession>
<organism evidence="1 2">
    <name type="scientific">Rhodofomes roseus</name>
    <dbReference type="NCBI Taxonomy" id="34475"/>
    <lineage>
        <taxon>Eukaryota</taxon>
        <taxon>Fungi</taxon>
        <taxon>Dikarya</taxon>
        <taxon>Basidiomycota</taxon>
        <taxon>Agaricomycotina</taxon>
        <taxon>Agaricomycetes</taxon>
        <taxon>Polyporales</taxon>
        <taxon>Rhodofomes</taxon>
    </lineage>
</organism>
<evidence type="ECO:0000313" key="2">
    <source>
        <dbReference type="Proteomes" id="UP000298390"/>
    </source>
</evidence>
<protein>
    <submittedName>
        <fullName evidence="1">Uncharacterized protein</fullName>
    </submittedName>
</protein>
<evidence type="ECO:0000313" key="1">
    <source>
        <dbReference type="EMBL" id="TFY53311.1"/>
    </source>
</evidence>
<gene>
    <name evidence="1" type="ORF">EVJ58_g9519</name>
</gene>
<dbReference type="Proteomes" id="UP000298390">
    <property type="component" value="Unassembled WGS sequence"/>
</dbReference>
<dbReference type="EMBL" id="SEKV01000841">
    <property type="protein sequence ID" value="TFY53311.1"/>
    <property type="molecule type" value="Genomic_DNA"/>
</dbReference>
<sequence length="108" mass="13140">MPSNIYKGDDSLWAKSQMSANEFTTFRNLVEYSAKQYLDVTKYSSSQDEEMLQVHITEVTREWAHEGWFEDDWIIIEYTRIWLHLQVHSDKKQNNARVHRKEHRDHRK</sequence>
<reference evidence="1 2" key="1">
    <citation type="submission" date="2019-01" db="EMBL/GenBank/DDBJ databases">
        <title>Genome sequencing of the rare red list fungi Fomitopsis rosea.</title>
        <authorList>
            <person name="Buettner E."/>
            <person name="Kellner H."/>
        </authorList>
    </citation>
    <scope>NUCLEOTIDE SEQUENCE [LARGE SCALE GENOMIC DNA]</scope>
    <source>
        <strain evidence="1 2">DSM 105464</strain>
    </source>
</reference>